<dbReference type="Pfam" id="PF00531">
    <property type="entry name" value="Death"/>
    <property type="match status" value="1"/>
</dbReference>
<sequence length="2053" mass="231299">MTGKSLFISICFQVQATPFGRFLATLSAHLTASSPADLCGYFNISDEKKSSIISSEDPGLSVLLALDEIGIINPSKVEALEQPFSELKLVQAKAKIQEYQSVIEEGNQLQQQTTLTEKGKKELFIKCLQKRISSWCETTTPVPWKKSCRWKSTDLFVGSVLVLTDPKAKKSLIDIDEECKLQYNQILTHSRLRAEKRIVLVGEPGSGKTMMSLQVAYDWSQGKISEIDVLIFLPLTFVNNITLVQAVKRFYFSTYDSISVNDIESFLTNGDLQSCLILDGIEEYNSAEMTPSGEPSEVTKIMEKSKFSNCKVILTSRSEYSKDLPTCPMLRMGRFGEKEQQAYIEKVFANNTEKQEEVKKAIEKSPFILDICRVPLLFVMAVHNIESIVMFQENQLNRVAPFMENMVKKICTLQDSTREGRTIDLEDVNDELQLEKFAYNGLCKGQQILLWQRNVLEANVTNLKQFLDSGILVVEEGIGKGNLRIIQEEKILDESSQNKSKAKKTTIDAPGVDQMNQSAQVGAVAMTSSFDRGHSVGEGPNERVTTINRGPVPYASIGHISSRNRFWKRFALKILNKKKGLQSEGTTNKTGSSVRTHEIVTYENVQAGRDPPTREYTALFSPTSVSFQLNLELRESQIISNSSTAKGFPLEVKFSHKVMQEWFASKWFSSLLWKSLGDNSIHNLSYDVLSQISPVDLHYILRFTSYLCPPSCYLIMDFLSQYHRTVNGVIPEYIMNFICLCFAECKQENVPQMTDLDKAAMKRSLDLVVAKLCREVIIIRSDDSRITQQSKVAMLKYAASVGVLIKEVHLVDTVLEVDKTSSTLTSGAIFDMFNTIEILEMSRWDQHLEQKDYQSIVKLVLCSNSIKKASLNFPSQPPVVETDVLGDLIIYDKTVEWIIGPKLIQMLNMKTFKWEVTVQTTDAHATILNQKAAAEAEVGAQVENYFEAEAPDDLTINVGDIITDITLVHFGWWEGEVNGKRGMFPCNFVKVVILNPSTPAARTRDANGQVDTGLIQTDENTSKKRKLWAKVIACYEPQDDDELSLEVNKQIEVTNQSQRWWWEGIAKGKKGMFPSNFVMLLSSEEETKQHGNETPVEAQVVYDYDAVEPGELTIKVGDIITDISVVDEGWWKGVVNGKEGMFPSNYVTVFKGTSENSSQNKKMLAKVCFSHTPESDSELFLVEDDIVEITSQPDPWWWEGIVKDKKGHFPSYCVDLLQTNEEREKSKLQECRKTVKKRVKYDNDAVKPNELTIKVGDTITDITVVHDGWWEGVVNRKRRMYSSKLVEECKGTSESSTQNKIVLVKVIVNHTPQSDDELFLVEDDIVEITSQLNPLWWEGIVNGYQGRFPSYCVVPVQEDEEWSRQQDYAAPVKAQVVYDYDAVEPDELTIKVGDTITDIYTGVGGWWEGVVNGKKGRFPSSFVEIHTDISETSTQNKRVLANVTCSHSSHSNDELSLTEGDIVDITNRQYPGYWEGILNGKKGRFPSHCVILLQKDEGEESKQSGYETPAAMSVESTITNDGGLLKIDGTDVQLIVPAGAFKEDRSECLIRLSIIPPGSHDEASSSFCSNSSTIVELLPNNLKLKLPVQVTLPHCLQLKKDTQNKVKILMSHHEGDAQPRWEEVFDHRYILDDKKCTIWMKRFCWTKYEIDDEIVEAKRIQIYTAAKPVCVPDYITAIQVGYHLDLPGAGEVLRQNPSLIVDQRMPYLFLREGKHPLKVFLIKTLPNTWTYSTPEDNPQEIPFRSVASSVEYSCPFILQHDTDTTMVPTCIFKASQNENDLKLQIRPKVVTTEKQHSGNHSIAEVHRQENVTIQAEENVTRSRQLEESPQDASFQLPLTIPWEIPDAAVRKKVPLQENQHESDGYTGRNLKALRQPKEACQNVYEAHQQMSPYKEYPVLPRSGPPSSVPTAPVIQQNYYNQNFSISPYGTPFGEGRSLYELPDNVTDNRGEVALGYGLIKELGRKLNPADPLGNNWKELADKLGFTMEDIGVFELAPSPTADVIGCAMKSGKLKSIGQLKTILEQIGRSDASSLLRLPAHKEESENKSRDSVV</sequence>
<dbReference type="Gene3D" id="1.10.533.10">
    <property type="entry name" value="Death Domain, Fas"/>
    <property type="match status" value="1"/>
</dbReference>
<dbReference type="Pfam" id="PF00018">
    <property type="entry name" value="SH3_1"/>
    <property type="match status" value="3"/>
</dbReference>
<dbReference type="OrthoDB" id="427518at2759"/>
<keyword evidence="3" id="KW-0175">Coiled coil</keyword>
<feature type="domain" description="SH3" evidence="7">
    <location>
        <begin position="1160"/>
        <end position="1219"/>
    </location>
</feature>
<dbReference type="SMART" id="SM00326">
    <property type="entry name" value="SH3"/>
    <property type="match status" value="8"/>
</dbReference>
<evidence type="ECO:0000313" key="10">
    <source>
        <dbReference type="EMBL" id="KAJ8034548.1"/>
    </source>
</evidence>
<dbReference type="InterPro" id="IPR000488">
    <property type="entry name" value="Death_dom"/>
</dbReference>
<dbReference type="PROSITE" id="PS50017">
    <property type="entry name" value="DEATH_DOMAIN"/>
    <property type="match status" value="1"/>
</dbReference>
<keyword evidence="10" id="KW-0808">Transferase</keyword>
<keyword evidence="2 5" id="KW-0728">SH3 domain</keyword>
<keyword evidence="10" id="KW-0418">Kinase</keyword>
<dbReference type="EMBL" id="JAIZAY010000010">
    <property type="protein sequence ID" value="KAJ8034548.1"/>
    <property type="molecule type" value="Genomic_DNA"/>
</dbReference>
<dbReference type="InterPro" id="IPR027417">
    <property type="entry name" value="P-loop_NTPase"/>
</dbReference>
<dbReference type="PANTHER" id="PTHR14167">
    <property type="entry name" value="SH3 DOMAIN-CONTAINING"/>
    <property type="match status" value="1"/>
</dbReference>
<dbReference type="Proteomes" id="UP001152320">
    <property type="component" value="Chromosome 10"/>
</dbReference>
<dbReference type="Gene3D" id="3.40.50.300">
    <property type="entry name" value="P-loop containing nucleotide triphosphate hydrolases"/>
    <property type="match status" value="1"/>
</dbReference>
<feature type="domain" description="Death" evidence="8">
    <location>
        <begin position="1970"/>
        <end position="2039"/>
    </location>
</feature>
<protein>
    <submittedName>
        <fullName evidence="10">SH3 domain-containing kinase-binding protein 1</fullName>
    </submittedName>
</protein>
<evidence type="ECO:0000259" key="9">
    <source>
        <dbReference type="PROSITE" id="PS51145"/>
    </source>
</evidence>
<dbReference type="Pfam" id="PF07653">
    <property type="entry name" value="SH3_2"/>
    <property type="match status" value="4"/>
</dbReference>
<feature type="domain" description="SH3" evidence="7">
    <location>
        <begin position="1299"/>
        <end position="1358"/>
    </location>
</feature>
<dbReference type="PROSITE" id="PS50002">
    <property type="entry name" value="SH3"/>
    <property type="match status" value="8"/>
</dbReference>
<dbReference type="SUPFAM" id="SSF52540">
    <property type="entry name" value="P-loop containing nucleoside triphosphate hydrolases"/>
    <property type="match status" value="1"/>
</dbReference>
<dbReference type="GO" id="GO:0007165">
    <property type="term" value="P:signal transduction"/>
    <property type="evidence" value="ECO:0007669"/>
    <property type="project" value="InterPro"/>
</dbReference>
<evidence type="ECO:0000256" key="1">
    <source>
        <dbReference type="ARBA" id="ARBA00004170"/>
    </source>
</evidence>
<feature type="domain" description="SH3" evidence="7">
    <location>
        <begin position="933"/>
        <end position="994"/>
    </location>
</feature>
<evidence type="ECO:0000256" key="4">
    <source>
        <dbReference type="ARBA" id="ARBA00023136"/>
    </source>
</evidence>
<dbReference type="InterPro" id="IPR007111">
    <property type="entry name" value="NACHT_NTPase"/>
</dbReference>
<reference evidence="10" key="1">
    <citation type="submission" date="2021-10" db="EMBL/GenBank/DDBJ databases">
        <title>Tropical sea cucumber genome reveals ecological adaptation and Cuvierian tubules defense mechanism.</title>
        <authorList>
            <person name="Chen T."/>
        </authorList>
    </citation>
    <scope>NUCLEOTIDE SEQUENCE</scope>
    <source>
        <strain evidence="10">Nanhai2018</strain>
        <tissue evidence="10">Muscle</tissue>
    </source>
</reference>
<dbReference type="SUPFAM" id="SSF47986">
    <property type="entry name" value="DEATH domain"/>
    <property type="match status" value="1"/>
</dbReference>
<proteinExistence type="predicted"/>
<dbReference type="InterPro" id="IPR036028">
    <property type="entry name" value="SH3-like_dom_sf"/>
</dbReference>
<dbReference type="PRINTS" id="PR00452">
    <property type="entry name" value="SH3DOMAIN"/>
</dbReference>
<comment type="subcellular location">
    <subcellularLocation>
        <location evidence="1">Membrane</location>
        <topology evidence="1">Peripheral membrane protein</topology>
    </subcellularLocation>
</comment>
<dbReference type="CDD" id="cd11873">
    <property type="entry name" value="SH3_CD2AP-like_1"/>
    <property type="match status" value="1"/>
</dbReference>
<feature type="region of interest" description="Disordered" evidence="6">
    <location>
        <begin position="2034"/>
        <end position="2053"/>
    </location>
</feature>
<organism evidence="10 11">
    <name type="scientific">Holothuria leucospilota</name>
    <name type="common">Black long sea cucumber</name>
    <name type="synonym">Mertensiothuria leucospilota</name>
    <dbReference type="NCBI Taxonomy" id="206669"/>
    <lineage>
        <taxon>Eukaryota</taxon>
        <taxon>Metazoa</taxon>
        <taxon>Echinodermata</taxon>
        <taxon>Eleutherozoa</taxon>
        <taxon>Echinozoa</taxon>
        <taxon>Holothuroidea</taxon>
        <taxon>Aspidochirotacea</taxon>
        <taxon>Aspidochirotida</taxon>
        <taxon>Holothuriidae</taxon>
        <taxon>Holothuria</taxon>
    </lineage>
</organism>
<evidence type="ECO:0000256" key="5">
    <source>
        <dbReference type="PROSITE-ProRule" id="PRU00192"/>
    </source>
</evidence>
<name>A0A9Q1BWE2_HOLLE</name>
<dbReference type="PROSITE" id="PS51145">
    <property type="entry name" value="ZU5"/>
    <property type="match status" value="1"/>
</dbReference>
<comment type="caution">
    <text evidence="10">The sequence shown here is derived from an EMBL/GenBank/DDBJ whole genome shotgun (WGS) entry which is preliminary data.</text>
</comment>
<dbReference type="InterPro" id="IPR000906">
    <property type="entry name" value="ZU5_dom"/>
</dbReference>
<feature type="domain" description="SH3" evidence="7">
    <location>
        <begin position="1434"/>
        <end position="1495"/>
    </location>
</feature>
<evidence type="ECO:0000313" key="11">
    <source>
        <dbReference type="Proteomes" id="UP001152320"/>
    </source>
</evidence>
<dbReference type="SUPFAM" id="SSF50044">
    <property type="entry name" value="SH3-domain"/>
    <property type="match status" value="8"/>
</dbReference>
<dbReference type="Gene3D" id="2.60.220.30">
    <property type="match status" value="1"/>
</dbReference>
<evidence type="ECO:0000256" key="6">
    <source>
        <dbReference type="SAM" id="MobiDB-lite"/>
    </source>
</evidence>
<feature type="domain" description="SH3" evidence="7">
    <location>
        <begin position="1232"/>
        <end position="1291"/>
    </location>
</feature>
<accession>A0A9Q1BWE2</accession>
<keyword evidence="4" id="KW-0472">Membrane</keyword>
<feature type="domain" description="SH3" evidence="7">
    <location>
        <begin position="1093"/>
        <end position="1152"/>
    </location>
</feature>
<evidence type="ECO:0000259" key="8">
    <source>
        <dbReference type="PROSITE" id="PS50017"/>
    </source>
</evidence>
<feature type="domain" description="ZU5" evidence="9">
    <location>
        <begin position="1512"/>
        <end position="1652"/>
    </location>
</feature>
<keyword evidence="11" id="KW-1185">Reference proteome</keyword>
<dbReference type="InterPro" id="IPR050384">
    <property type="entry name" value="Endophilin_SH3RF"/>
</dbReference>
<dbReference type="PRINTS" id="PR00499">
    <property type="entry name" value="P67PHOX"/>
</dbReference>
<feature type="domain" description="SH3" evidence="7">
    <location>
        <begin position="1369"/>
        <end position="1428"/>
    </location>
</feature>
<dbReference type="Pfam" id="PF05729">
    <property type="entry name" value="NACHT"/>
    <property type="match status" value="1"/>
</dbReference>
<feature type="domain" description="SH3" evidence="7">
    <location>
        <begin position="1024"/>
        <end position="1083"/>
    </location>
</feature>
<evidence type="ECO:0000256" key="3">
    <source>
        <dbReference type="ARBA" id="ARBA00023054"/>
    </source>
</evidence>
<dbReference type="GO" id="GO:0016301">
    <property type="term" value="F:kinase activity"/>
    <property type="evidence" value="ECO:0007669"/>
    <property type="project" value="UniProtKB-KW"/>
</dbReference>
<gene>
    <name evidence="10" type="ORF">HOLleu_21434</name>
</gene>
<dbReference type="PANTHER" id="PTHR14167:SF81">
    <property type="entry name" value="ENDOPHILIN-A"/>
    <property type="match status" value="1"/>
</dbReference>
<evidence type="ECO:0000259" key="7">
    <source>
        <dbReference type="PROSITE" id="PS50002"/>
    </source>
</evidence>
<dbReference type="Pfam" id="PF14604">
    <property type="entry name" value="SH3_9"/>
    <property type="match status" value="1"/>
</dbReference>
<evidence type="ECO:0000256" key="2">
    <source>
        <dbReference type="ARBA" id="ARBA00022443"/>
    </source>
</evidence>
<dbReference type="Gene3D" id="2.30.30.40">
    <property type="entry name" value="SH3 Domains"/>
    <property type="match status" value="8"/>
</dbReference>
<feature type="compositionally biased region" description="Basic and acidic residues" evidence="6">
    <location>
        <begin position="2039"/>
        <end position="2053"/>
    </location>
</feature>
<dbReference type="InterPro" id="IPR001452">
    <property type="entry name" value="SH3_domain"/>
</dbReference>
<dbReference type="Pfam" id="PF00791">
    <property type="entry name" value="ZU5"/>
    <property type="match status" value="1"/>
</dbReference>
<dbReference type="InterPro" id="IPR011029">
    <property type="entry name" value="DEATH-like_dom_sf"/>
</dbReference>